<dbReference type="InterPro" id="IPR004255">
    <property type="entry name" value="O-acyltransferase_WSD1_N"/>
</dbReference>
<name>K6WA70_9ACTN</name>
<evidence type="ECO:0000256" key="8">
    <source>
        <dbReference type="ARBA" id="ARBA00023098"/>
    </source>
</evidence>
<dbReference type="GO" id="GO:0006071">
    <property type="term" value="P:glycerol metabolic process"/>
    <property type="evidence" value="ECO:0007669"/>
    <property type="project" value="UniProtKB-KW"/>
</dbReference>
<proteinExistence type="inferred from homology"/>
<dbReference type="GO" id="GO:0005886">
    <property type="term" value="C:plasma membrane"/>
    <property type="evidence" value="ECO:0007669"/>
    <property type="project" value="TreeGrafter"/>
</dbReference>
<comment type="pathway">
    <text evidence="1">Glycerolipid metabolism; triacylglycerol biosynthesis.</text>
</comment>
<accession>K6WA70</accession>
<dbReference type="InterPro" id="IPR045034">
    <property type="entry name" value="O-acyltransferase_WSD1-like"/>
</dbReference>
<dbReference type="STRING" id="1108045.GORHZ_115_00050"/>
<comment type="similarity">
    <text evidence="3">Belongs to the long-chain O-acyltransferase family.</text>
</comment>
<dbReference type="InterPro" id="IPR009721">
    <property type="entry name" value="O-acyltransferase_WSD1_C"/>
</dbReference>
<keyword evidence="14" id="KW-1185">Reference proteome</keyword>
<gene>
    <name evidence="13" type="ORF">GORHZ_115_00050</name>
</gene>
<keyword evidence="9" id="KW-0012">Acyltransferase</keyword>
<feature type="domain" description="O-acyltransferase WSD1-like N-terminal" evidence="11">
    <location>
        <begin position="20"/>
        <end position="283"/>
    </location>
</feature>
<keyword evidence="5" id="KW-0444">Lipid biosynthesis</keyword>
<dbReference type="GO" id="GO:0051701">
    <property type="term" value="P:biological process involved in interaction with host"/>
    <property type="evidence" value="ECO:0007669"/>
    <property type="project" value="TreeGrafter"/>
</dbReference>
<evidence type="ECO:0000256" key="10">
    <source>
        <dbReference type="ARBA" id="ARBA00048109"/>
    </source>
</evidence>
<keyword evidence="6" id="KW-0808">Transferase</keyword>
<dbReference type="OrthoDB" id="9810950at2"/>
<evidence type="ECO:0000256" key="5">
    <source>
        <dbReference type="ARBA" id="ARBA00022516"/>
    </source>
</evidence>
<comment type="pathway">
    <text evidence="2">Lipid metabolism.</text>
</comment>
<organism evidence="13 14">
    <name type="scientific">Gordonia rhizosphera NBRC 16068</name>
    <dbReference type="NCBI Taxonomy" id="1108045"/>
    <lineage>
        <taxon>Bacteria</taxon>
        <taxon>Bacillati</taxon>
        <taxon>Actinomycetota</taxon>
        <taxon>Actinomycetes</taxon>
        <taxon>Mycobacteriales</taxon>
        <taxon>Gordoniaceae</taxon>
        <taxon>Gordonia</taxon>
    </lineage>
</organism>
<comment type="caution">
    <text evidence="13">The sequence shown here is derived from an EMBL/GenBank/DDBJ whole genome shotgun (WGS) entry which is preliminary data.</text>
</comment>
<dbReference type="UniPathway" id="UPA00282"/>
<dbReference type="EC" id="2.3.1.20" evidence="4"/>
<dbReference type="Gene3D" id="3.30.559.10">
    <property type="entry name" value="Chloramphenicol acetyltransferase-like domain"/>
    <property type="match status" value="1"/>
</dbReference>
<dbReference type="Pfam" id="PF06974">
    <property type="entry name" value="WS_DGAT_C"/>
    <property type="match status" value="1"/>
</dbReference>
<dbReference type="InterPro" id="IPR023213">
    <property type="entry name" value="CAT-like_dom_sf"/>
</dbReference>
<dbReference type="EMBL" id="BAHC01000115">
    <property type="protein sequence ID" value="GAB90651.1"/>
    <property type="molecule type" value="Genomic_DNA"/>
</dbReference>
<dbReference type="Pfam" id="PF03007">
    <property type="entry name" value="WS_DGAT_cat"/>
    <property type="match status" value="1"/>
</dbReference>
<evidence type="ECO:0000313" key="14">
    <source>
        <dbReference type="Proteomes" id="UP000008363"/>
    </source>
</evidence>
<dbReference type="PANTHER" id="PTHR31650">
    <property type="entry name" value="O-ACYLTRANSFERASE (WSD1-LIKE) FAMILY PROTEIN"/>
    <property type="match status" value="1"/>
</dbReference>
<comment type="catalytic activity">
    <reaction evidence="10">
        <text>an acyl-CoA + a 1,2-diacyl-sn-glycerol = a triacyl-sn-glycerol + CoA</text>
        <dbReference type="Rhea" id="RHEA:10868"/>
        <dbReference type="ChEBI" id="CHEBI:17815"/>
        <dbReference type="ChEBI" id="CHEBI:57287"/>
        <dbReference type="ChEBI" id="CHEBI:58342"/>
        <dbReference type="ChEBI" id="CHEBI:64615"/>
        <dbReference type="EC" id="2.3.1.20"/>
    </reaction>
</comment>
<evidence type="ECO:0000313" key="13">
    <source>
        <dbReference type="EMBL" id="GAB90651.1"/>
    </source>
</evidence>
<dbReference type="PANTHER" id="PTHR31650:SF1">
    <property type="entry name" value="WAX ESTER SYNTHASE_DIACYLGLYCEROL ACYLTRANSFERASE 4-RELATED"/>
    <property type="match status" value="1"/>
</dbReference>
<feature type="domain" description="O-acyltransferase WSD1 C-terminal" evidence="12">
    <location>
        <begin position="324"/>
        <end position="463"/>
    </location>
</feature>
<dbReference type="GO" id="GO:0001666">
    <property type="term" value="P:response to hypoxia"/>
    <property type="evidence" value="ECO:0007669"/>
    <property type="project" value="TreeGrafter"/>
</dbReference>
<evidence type="ECO:0000256" key="9">
    <source>
        <dbReference type="ARBA" id="ARBA00023315"/>
    </source>
</evidence>
<evidence type="ECO:0000256" key="2">
    <source>
        <dbReference type="ARBA" id="ARBA00005189"/>
    </source>
</evidence>
<evidence type="ECO:0000259" key="12">
    <source>
        <dbReference type="Pfam" id="PF06974"/>
    </source>
</evidence>
<dbReference type="SUPFAM" id="SSF52777">
    <property type="entry name" value="CoA-dependent acyltransferases"/>
    <property type="match status" value="1"/>
</dbReference>
<protein>
    <recommendedName>
        <fullName evidence="4">diacylglycerol O-acyltransferase</fullName>
        <ecNumber evidence="4">2.3.1.20</ecNumber>
    </recommendedName>
</protein>
<evidence type="ECO:0000256" key="3">
    <source>
        <dbReference type="ARBA" id="ARBA00009587"/>
    </source>
</evidence>
<dbReference type="GO" id="GO:0071731">
    <property type="term" value="P:response to nitric oxide"/>
    <property type="evidence" value="ECO:0007669"/>
    <property type="project" value="TreeGrafter"/>
</dbReference>
<keyword evidence="8" id="KW-0443">Lipid metabolism</keyword>
<reference evidence="13 14" key="1">
    <citation type="submission" date="2012-08" db="EMBL/GenBank/DDBJ databases">
        <title>Whole genome shotgun sequence of Gordonia rhizosphera NBRC 16068.</title>
        <authorList>
            <person name="Takarada H."/>
            <person name="Isaki S."/>
            <person name="Hosoyama A."/>
            <person name="Tsuchikane K."/>
            <person name="Katsumata H."/>
            <person name="Baba S."/>
            <person name="Ohji S."/>
            <person name="Yamazaki S."/>
            <person name="Fujita N."/>
        </authorList>
    </citation>
    <scope>NUCLEOTIDE SEQUENCE [LARGE SCALE GENOMIC DNA]</scope>
    <source>
        <strain evidence="13 14">NBRC 16068</strain>
    </source>
</reference>
<dbReference type="Proteomes" id="UP000008363">
    <property type="component" value="Unassembled WGS sequence"/>
</dbReference>
<evidence type="ECO:0000256" key="7">
    <source>
        <dbReference type="ARBA" id="ARBA00022798"/>
    </source>
</evidence>
<dbReference type="GO" id="GO:0004144">
    <property type="term" value="F:diacylglycerol O-acyltransferase activity"/>
    <property type="evidence" value="ECO:0007669"/>
    <property type="project" value="UniProtKB-EC"/>
</dbReference>
<keyword evidence="7" id="KW-0319">Glycerol metabolism</keyword>
<dbReference type="AlphaFoldDB" id="K6WA70"/>
<sequence length="473" mass="51447">MEHFREVSDEANDWGGPAQMSAWEALMWRAETDRRTRSTGMLLETLDSEPDWHRFREAVARTAQRIPRLRDRVVEPSIPVVQPVWSPYAAFDVADHVRRVPISAPGTHRQLLEQCEVEWDRVMDRSKPPWEVILFTGLEDGKAAMGFRCHHSLSDGMGLIQLLRLAHVSGGRTAPAAQHPRRGFTTGGLMVDAARSALNPANALKLTRTGVGTAVHTAANPIESIGSASRYVRSLTRMLQNPEGDVSAVLSTRSSGHRLSTLDIPLHELKAASAAVGGSVNDAFVAAILGGVRRYHELVGEVASERVVVAMPVSLRRENDPLGGNRFAGIRFAAPGAEHDPAVRIHTVREHVLRAREEPAIGFLDQLSPALTRLPTPLIIELSANLTASSDVQISNIRGLTESVSLAGAQVTRTYPLGPRPGVAMMVAMITYGDVCCLGINVDPQCFPDADTFEKALTEGFDEVLALTAEDSR</sequence>
<dbReference type="GO" id="GO:0019432">
    <property type="term" value="P:triglyceride biosynthetic process"/>
    <property type="evidence" value="ECO:0007669"/>
    <property type="project" value="UniProtKB-UniPathway"/>
</dbReference>
<evidence type="ECO:0000256" key="1">
    <source>
        <dbReference type="ARBA" id="ARBA00004771"/>
    </source>
</evidence>
<evidence type="ECO:0000256" key="4">
    <source>
        <dbReference type="ARBA" id="ARBA00013244"/>
    </source>
</evidence>
<evidence type="ECO:0000259" key="11">
    <source>
        <dbReference type="Pfam" id="PF03007"/>
    </source>
</evidence>
<evidence type="ECO:0000256" key="6">
    <source>
        <dbReference type="ARBA" id="ARBA00022679"/>
    </source>
</evidence>
<dbReference type="eggNOG" id="COG1020">
    <property type="taxonomic scope" value="Bacteria"/>
</dbReference>